<sequence>MEIQTPTSKHSPLLKSCSNGSFRLRSPSLNSLRLRRIFDLFDSNHDSFITIEEITRALTLLGLDANASDLDTMIKSYVHPGNVGLTYEDFVTLHRSINDLFFGMDGIEEAVGSKEEQEEADLNEAFKVFDENGDGLISAAELQLVLGKLGFTEAIEMGRVKMMISSVDLNHDGCVDFSEFKDMMRVLQ</sequence>
<dbReference type="PROSITE" id="PS50222">
    <property type="entry name" value="EF_HAND_2"/>
    <property type="match status" value="3"/>
</dbReference>
<evidence type="ECO:0000313" key="5">
    <source>
        <dbReference type="EMBL" id="PWA34829.1"/>
    </source>
</evidence>
<dbReference type="STRING" id="35608.A0A2U1KDH8"/>
<dbReference type="FunFam" id="1.10.238.10:FF:000003">
    <property type="entry name" value="Calmodulin A"/>
    <property type="match status" value="1"/>
</dbReference>
<name>A0A2U1KDH8_ARTAN</name>
<dbReference type="PROSITE" id="PS00018">
    <property type="entry name" value="EF_HAND_1"/>
    <property type="match status" value="2"/>
</dbReference>
<dbReference type="Gene3D" id="1.10.238.10">
    <property type="entry name" value="EF-hand"/>
    <property type="match status" value="2"/>
</dbReference>
<feature type="domain" description="EF-hand" evidence="4">
    <location>
        <begin position="155"/>
        <end position="188"/>
    </location>
</feature>
<dbReference type="PANTHER" id="PTHR10891">
    <property type="entry name" value="EF-HAND CALCIUM-BINDING DOMAIN CONTAINING PROTEIN"/>
    <property type="match status" value="1"/>
</dbReference>
<protein>
    <submittedName>
        <fullName evidence="5">Calcium-binding EF-hand</fullName>
    </submittedName>
</protein>
<gene>
    <name evidence="5" type="ORF">CTI12_AA614440</name>
</gene>
<dbReference type="SUPFAM" id="SSF47473">
    <property type="entry name" value="EF-hand"/>
    <property type="match status" value="1"/>
</dbReference>
<dbReference type="Pfam" id="PF13499">
    <property type="entry name" value="EF-hand_7"/>
    <property type="match status" value="2"/>
</dbReference>
<dbReference type="InterPro" id="IPR002048">
    <property type="entry name" value="EF_hand_dom"/>
</dbReference>
<accession>A0A2U1KDH8</accession>
<evidence type="ECO:0000256" key="2">
    <source>
        <dbReference type="ARBA" id="ARBA00022737"/>
    </source>
</evidence>
<dbReference type="SMART" id="SM00054">
    <property type="entry name" value="EFh"/>
    <property type="match status" value="3"/>
</dbReference>
<reference evidence="5 6" key="1">
    <citation type="journal article" date="2018" name="Mol. Plant">
        <title>The genome of Artemisia annua provides insight into the evolution of Asteraceae family and artemisinin biosynthesis.</title>
        <authorList>
            <person name="Shen Q."/>
            <person name="Zhang L."/>
            <person name="Liao Z."/>
            <person name="Wang S."/>
            <person name="Yan T."/>
            <person name="Shi P."/>
            <person name="Liu M."/>
            <person name="Fu X."/>
            <person name="Pan Q."/>
            <person name="Wang Y."/>
            <person name="Lv Z."/>
            <person name="Lu X."/>
            <person name="Zhang F."/>
            <person name="Jiang W."/>
            <person name="Ma Y."/>
            <person name="Chen M."/>
            <person name="Hao X."/>
            <person name="Li L."/>
            <person name="Tang Y."/>
            <person name="Lv G."/>
            <person name="Zhou Y."/>
            <person name="Sun X."/>
            <person name="Brodelius P.E."/>
            <person name="Rose J.K.C."/>
            <person name="Tang K."/>
        </authorList>
    </citation>
    <scope>NUCLEOTIDE SEQUENCE [LARGE SCALE GENOMIC DNA]</scope>
    <source>
        <strain evidence="6">cv. Huhao1</strain>
        <tissue evidence="5">Leaf</tissue>
    </source>
</reference>
<comment type="caution">
    <text evidence="5">The sequence shown here is derived from an EMBL/GenBank/DDBJ whole genome shotgun (WGS) entry which is preliminary data.</text>
</comment>
<keyword evidence="1" id="KW-0479">Metal-binding</keyword>
<organism evidence="5 6">
    <name type="scientific">Artemisia annua</name>
    <name type="common">Sweet wormwood</name>
    <dbReference type="NCBI Taxonomy" id="35608"/>
    <lineage>
        <taxon>Eukaryota</taxon>
        <taxon>Viridiplantae</taxon>
        <taxon>Streptophyta</taxon>
        <taxon>Embryophyta</taxon>
        <taxon>Tracheophyta</taxon>
        <taxon>Spermatophyta</taxon>
        <taxon>Magnoliopsida</taxon>
        <taxon>eudicotyledons</taxon>
        <taxon>Gunneridae</taxon>
        <taxon>Pentapetalae</taxon>
        <taxon>asterids</taxon>
        <taxon>campanulids</taxon>
        <taxon>Asterales</taxon>
        <taxon>Asteraceae</taxon>
        <taxon>Asteroideae</taxon>
        <taxon>Anthemideae</taxon>
        <taxon>Artemisiinae</taxon>
        <taxon>Artemisia</taxon>
    </lineage>
</organism>
<keyword evidence="6" id="KW-1185">Reference proteome</keyword>
<dbReference type="AlphaFoldDB" id="A0A2U1KDH8"/>
<evidence type="ECO:0000259" key="4">
    <source>
        <dbReference type="PROSITE" id="PS50222"/>
    </source>
</evidence>
<evidence type="ECO:0000256" key="1">
    <source>
        <dbReference type="ARBA" id="ARBA00022723"/>
    </source>
</evidence>
<dbReference type="GO" id="GO:0005509">
    <property type="term" value="F:calcium ion binding"/>
    <property type="evidence" value="ECO:0007669"/>
    <property type="project" value="InterPro"/>
</dbReference>
<feature type="domain" description="EF-hand" evidence="4">
    <location>
        <begin position="117"/>
        <end position="152"/>
    </location>
</feature>
<feature type="domain" description="EF-hand" evidence="4">
    <location>
        <begin position="29"/>
        <end position="64"/>
    </location>
</feature>
<dbReference type="OrthoDB" id="26525at2759"/>
<dbReference type="EMBL" id="PKPP01021445">
    <property type="protein sequence ID" value="PWA34829.1"/>
    <property type="molecule type" value="Genomic_DNA"/>
</dbReference>
<dbReference type="InterPro" id="IPR039647">
    <property type="entry name" value="EF_hand_pair_protein_CML-like"/>
</dbReference>
<evidence type="ECO:0000313" key="6">
    <source>
        <dbReference type="Proteomes" id="UP000245207"/>
    </source>
</evidence>
<dbReference type="InterPro" id="IPR018247">
    <property type="entry name" value="EF_Hand_1_Ca_BS"/>
</dbReference>
<dbReference type="Proteomes" id="UP000245207">
    <property type="component" value="Unassembled WGS sequence"/>
</dbReference>
<evidence type="ECO:0000256" key="3">
    <source>
        <dbReference type="ARBA" id="ARBA00022837"/>
    </source>
</evidence>
<keyword evidence="2" id="KW-0677">Repeat</keyword>
<dbReference type="InterPro" id="IPR011992">
    <property type="entry name" value="EF-hand-dom_pair"/>
</dbReference>
<proteinExistence type="predicted"/>
<dbReference type="CDD" id="cd00051">
    <property type="entry name" value="EFh"/>
    <property type="match status" value="1"/>
</dbReference>
<keyword evidence="3" id="KW-0106">Calcium</keyword>